<dbReference type="Pfam" id="PF00535">
    <property type="entry name" value="Glycos_transf_2"/>
    <property type="match status" value="1"/>
</dbReference>
<keyword evidence="2" id="KW-0808">Transferase</keyword>
<dbReference type="InterPro" id="IPR001173">
    <property type="entry name" value="Glyco_trans_2-like"/>
</dbReference>
<dbReference type="RefSeq" id="WP_114646678.1">
    <property type="nucleotide sequence ID" value="NZ_QQNH01000024.1"/>
</dbReference>
<keyword evidence="3" id="KW-1185">Reference proteome</keyword>
<gene>
    <name evidence="2" type="ORF">DVH29_13290</name>
</gene>
<name>A0A369W210_9HYPH</name>
<accession>A0A369W210</accession>
<dbReference type="OrthoDB" id="9794124at2"/>
<dbReference type="Gene3D" id="3.90.550.10">
    <property type="entry name" value="Spore Coat Polysaccharide Biosynthesis Protein SpsA, Chain A"/>
    <property type="match status" value="1"/>
</dbReference>
<dbReference type="PANTHER" id="PTHR43685:SF2">
    <property type="entry name" value="GLYCOSYLTRANSFERASE 2-LIKE DOMAIN-CONTAINING PROTEIN"/>
    <property type="match status" value="1"/>
</dbReference>
<dbReference type="GO" id="GO:0016740">
    <property type="term" value="F:transferase activity"/>
    <property type="evidence" value="ECO:0007669"/>
    <property type="project" value="UniProtKB-KW"/>
</dbReference>
<dbReference type="PANTHER" id="PTHR43685">
    <property type="entry name" value="GLYCOSYLTRANSFERASE"/>
    <property type="match status" value="1"/>
</dbReference>
<dbReference type="Proteomes" id="UP000253759">
    <property type="component" value="Unassembled WGS sequence"/>
</dbReference>
<proteinExistence type="predicted"/>
<reference evidence="3" key="1">
    <citation type="submission" date="2018-07" db="EMBL/GenBank/DDBJ databases">
        <authorList>
            <person name="Liu B.-T."/>
            <person name="Du Z."/>
        </authorList>
    </citation>
    <scope>NUCLEOTIDE SEQUENCE [LARGE SCALE GENOMIC DNA]</scope>
    <source>
        <strain evidence="3">XYN52</strain>
    </source>
</reference>
<dbReference type="EMBL" id="QQNH01000024">
    <property type="protein sequence ID" value="RDE08059.1"/>
    <property type="molecule type" value="Genomic_DNA"/>
</dbReference>
<comment type="caution">
    <text evidence="2">The sequence shown here is derived from an EMBL/GenBank/DDBJ whole genome shotgun (WGS) entry which is preliminary data.</text>
</comment>
<evidence type="ECO:0000313" key="2">
    <source>
        <dbReference type="EMBL" id="RDE08059.1"/>
    </source>
</evidence>
<sequence>MTEARQIDVLMPHFNDPDGLALSLASLDAQTATAPLRVVVYDDGSDTVARERLRAIVAARGGRLELIEGATNRGRPFSRNALLDAIESPYVTWLDAGDEWYPAKLEAQLAALGAREAEAADPFVWVTCNYDWKWIGARARICEQRVDQDQVRALMVGRNLRAYLWTLLAPAEAFRAVGPFDLNLPRLQDLDFFLRFVLKGGEIIKPAGRAPLCVYHKSDTGRDADQIRACNQYVFEKHRPVYERYGRAFVQGRLFEMDLLGARIALKNKDMRKGTGFLARASLRKPLSMTKRLSRVARRALQR</sequence>
<dbReference type="InterPro" id="IPR050834">
    <property type="entry name" value="Glycosyltransf_2"/>
</dbReference>
<protein>
    <submittedName>
        <fullName evidence="2">Glycosyltransferase family 2 protein</fullName>
    </submittedName>
</protein>
<organism evidence="2 3">
    <name type="scientific">Pelagibacterium lacus</name>
    <dbReference type="NCBI Taxonomy" id="2282655"/>
    <lineage>
        <taxon>Bacteria</taxon>
        <taxon>Pseudomonadati</taxon>
        <taxon>Pseudomonadota</taxon>
        <taxon>Alphaproteobacteria</taxon>
        <taxon>Hyphomicrobiales</taxon>
        <taxon>Devosiaceae</taxon>
        <taxon>Pelagibacterium</taxon>
    </lineage>
</organism>
<evidence type="ECO:0000313" key="3">
    <source>
        <dbReference type="Proteomes" id="UP000253759"/>
    </source>
</evidence>
<evidence type="ECO:0000259" key="1">
    <source>
        <dbReference type="Pfam" id="PF00535"/>
    </source>
</evidence>
<feature type="domain" description="Glycosyltransferase 2-like" evidence="1">
    <location>
        <begin position="9"/>
        <end position="131"/>
    </location>
</feature>
<dbReference type="AlphaFoldDB" id="A0A369W210"/>
<dbReference type="InterPro" id="IPR029044">
    <property type="entry name" value="Nucleotide-diphossugar_trans"/>
</dbReference>
<dbReference type="CDD" id="cd00761">
    <property type="entry name" value="Glyco_tranf_GTA_type"/>
    <property type="match status" value="1"/>
</dbReference>
<dbReference type="SUPFAM" id="SSF53448">
    <property type="entry name" value="Nucleotide-diphospho-sugar transferases"/>
    <property type="match status" value="1"/>
</dbReference>